<comment type="caution">
    <text evidence="1">The sequence shown here is derived from an EMBL/GenBank/DDBJ whole genome shotgun (WGS) entry which is preliminary data.</text>
</comment>
<gene>
    <name evidence="1" type="ORF">PV383_19995</name>
</gene>
<accession>A0ABU4MPT7</accession>
<protein>
    <submittedName>
        <fullName evidence="1">Uncharacterized protein</fullName>
    </submittedName>
</protein>
<dbReference type="RefSeq" id="WP_319678053.1">
    <property type="nucleotide sequence ID" value="NZ_JARAWG010000013.1"/>
</dbReference>
<keyword evidence="2" id="KW-1185">Reference proteome</keyword>
<dbReference type="EMBL" id="JARAWJ010000014">
    <property type="protein sequence ID" value="MDX3039443.1"/>
    <property type="molecule type" value="Genomic_DNA"/>
</dbReference>
<sequence length="64" mass="7020">MTYQQALANGDLLARFCHTQLARFLPDLDPARAWNNARNLGLTAGQLGRLCALDPLTARLRLAA</sequence>
<evidence type="ECO:0000313" key="1">
    <source>
        <dbReference type="EMBL" id="MDX3039443.1"/>
    </source>
</evidence>
<evidence type="ECO:0000313" key="2">
    <source>
        <dbReference type="Proteomes" id="UP001282474"/>
    </source>
</evidence>
<proteinExistence type="predicted"/>
<dbReference type="Proteomes" id="UP001282474">
    <property type="component" value="Unassembled WGS sequence"/>
</dbReference>
<organism evidence="1 2">
    <name type="scientific">Streptomyces caniscabiei</name>
    <dbReference type="NCBI Taxonomy" id="2746961"/>
    <lineage>
        <taxon>Bacteria</taxon>
        <taxon>Bacillati</taxon>
        <taxon>Actinomycetota</taxon>
        <taxon>Actinomycetes</taxon>
        <taxon>Kitasatosporales</taxon>
        <taxon>Streptomycetaceae</taxon>
        <taxon>Streptomyces</taxon>
    </lineage>
</organism>
<reference evidence="1 2" key="1">
    <citation type="journal article" date="2023" name="Microb. Genom.">
        <title>Mesoterricola silvestris gen. nov., sp. nov., Mesoterricola sediminis sp. nov., Geothrix oryzae sp. nov., Geothrix edaphica sp. nov., Geothrix rubra sp. nov., and Geothrix limicola sp. nov., six novel members of Acidobacteriota isolated from soils.</title>
        <authorList>
            <person name="Weisberg A.J."/>
            <person name="Pearce E."/>
            <person name="Kramer C.G."/>
            <person name="Chang J.H."/>
            <person name="Clarke C.R."/>
        </authorList>
    </citation>
    <scope>NUCLEOTIDE SEQUENCE [LARGE SCALE GENOMIC DNA]</scope>
    <source>
        <strain evidence="1 2">NE20-4-1</strain>
    </source>
</reference>
<name>A0ABU4MPT7_9ACTN</name>